<accession>A0A6N2K9I8</accession>
<evidence type="ECO:0000313" key="2">
    <source>
        <dbReference type="EMBL" id="VFU24909.1"/>
    </source>
</evidence>
<feature type="domain" description="NB-ARC" evidence="1">
    <location>
        <begin position="62"/>
        <end position="130"/>
    </location>
</feature>
<dbReference type="GO" id="GO:0043531">
    <property type="term" value="F:ADP binding"/>
    <property type="evidence" value="ECO:0007669"/>
    <property type="project" value="InterPro"/>
</dbReference>
<sequence length="176" mass="19296">MTQRGGIELAHITSEHRPLTEQLCSSSDNVIGNNMENPTTGFMQPGAGASSSGGLEYYTILTIGIYGIEGVGKTTKLQHIHNELLGRLDISHNVYGVTVSRDFSIDTLQNLITKRLDLDPSSKDNDRSRAASLASYRMNCRHKIKVMPLSDGEAQTLLMEELGHDIALSPEVEKLQ</sequence>
<dbReference type="InterPro" id="IPR002182">
    <property type="entry name" value="NB-ARC"/>
</dbReference>
<reference evidence="2" key="1">
    <citation type="submission" date="2019-03" db="EMBL/GenBank/DDBJ databases">
        <authorList>
            <person name="Mank J."/>
            <person name="Almeida P."/>
        </authorList>
    </citation>
    <scope>NUCLEOTIDE SEQUENCE</scope>
    <source>
        <strain evidence="2">78183</strain>
    </source>
</reference>
<evidence type="ECO:0000259" key="1">
    <source>
        <dbReference type="Pfam" id="PF00931"/>
    </source>
</evidence>
<organism evidence="2">
    <name type="scientific">Salix viminalis</name>
    <name type="common">Common osier</name>
    <name type="synonym">Basket willow</name>
    <dbReference type="NCBI Taxonomy" id="40686"/>
    <lineage>
        <taxon>Eukaryota</taxon>
        <taxon>Viridiplantae</taxon>
        <taxon>Streptophyta</taxon>
        <taxon>Embryophyta</taxon>
        <taxon>Tracheophyta</taxon>
        <taxon>Spermatophyta</taxon>
        <taxon>Magnoliopsida</taxon>
        <taxon>eudicotyledons</taxon>
        <taxon>Gunneridae</taxon>
        <taxon>Pentapetalae</taxon>
        <taxon>rosids</taxon>
        <taxon>fabids</taxon>
        <taxon>Malpighiales</taxon>
        <taxon>Salicaceae</taxon>
        <taxon>Saliceae</taxon>
        <taxon>Salix</taxon>
    </lineage>
</organism>
<name>A0A6N2K9I8_SALVM</name>
<dbReference type="InterPro" id="IPR027417">
    <property type="entry name" value="P-loop_NTPase"/>
</dbReference>
<dbReference type="Gene3D" id="3.40.50.300">
    <property type="entry name" value="P-loop containing nucleotide triphosphate hydrolases"/>
    <property type="match status" value="1"/>
</dbReference>
<gene>
    <name evidence="2" type="ORF">SVIM_LOCUS51659</name>
</gene>
<dbReference type="Pfam" id="PF00931">
    <property type="entry name" value="NB-ARC"/>
    <property type="match status" value="1"/>
</dbReference>
<dbReference type="EMBL" id="CAADRP010000213">
    <property type="protein sequence ID" value="VFU24909.1"/>
    <property type="molecule type" value="Genomic_DNA"/>
</dbReference>
<proteinExistence type="predicted"/>
<dbReference type="SUPFAM" id="SSF52540">
    <property type="entry name" value="P-loop containing nucleoside triphosphate hydrolases"/>
    <property type="match status" value="1"/>
</dbReference>
<dbReference type="AlphaFoldDB" id="A0A6N2K9I8"/>
<protein>
    <recommendedName>
        <fullName evidence="1">NB-ARC domain-containing protein</fullName>
    </recommendedName>
</protein>